<feature type="region of interest" description="Disordered" evidence="1">
    <location>
        <begin position="28"/>
        <end position="63"/>
    </location>
</feature>
<evidence type="ECO:0000313" key="2">
    <source>
        <dbReference type="EMBL" id="PLT43906.1"/>
    </source>
</evidence>
<reference evidence="2 3" key="1">
    <citation type="submission" date="2017-05" db="EMBL/GenBank/DDBJ databases">
        <title>Functional genome analysis of Paenibacillus pasadenensis strain R16: insights on endophytic life style and antifungal activity.</title>
        <authorList>
            <person name="Passera A."/>
            <person name="Marcolungo L."/>
            <person name="Casati P."/>
            <person name="Brasca M."/>
            <person name="Quaglino F."/>
            <person name="Delledonne M."/>
        </authorList>
    </citation>
    <scope>NUCLEOTIDE SEQUENCE [LARGE SCALE GENOMIC DNA]</scope>
    <source>
        <strain evidence="2 3">R16</strain>
    </source>
</reference>
<proteinExistence type="predicted"/>
<organism evidence="2 3">
    <name type="scientific">Paenibacillus pasadenensis</name>
    <dbReference type="NCBI Taxonomy" id="217090"/>
    <lineage>
        <taxon>Bacteria</taxon>
        <taxon>Bacillati</taxon>
        <taxon>Bacillota</taxon>
        <taxon>Bacilli</taxon>
        <taxon>Bacillales</taxon>
        <taxon>Paenibacillaceae</taxon>
        <taxon>Paenibacillus</taxon>
    </lineage>
</organism>
<comment type="caution">
    <text evidence="2">The sequence shown here is derived from an EMBL/GenBank/DDBJ whole genome shotgun (WGS) entry which is preliminary data.</text>
</comment>
<sequence>MECRPLRQWKRCRIAFAETAFNGLRKTGENSVPCREHGSGNKADSAWKKFFSKPDGTASGGED</sequence>
<dbReference type="EMBL" id="NFEZ01000004">
    <property type="protein sequence ID" value="PLT43906.1"/>
    <property type="molecule type" value="Genomic_DNA"/>
</dbReference>
<dbReference type="Proteomes" id="UP000234789">
    <property type="component" value="Unassembled WGS sequence"/>
</dbReference>
<protein>
    <submittedName>
        <fullName evidence="2">Uncharacterized protein</fullName>
    </submittedName>
</protein>
<evidence type="ECO:0000313" key="3">
    <source>
        <dbReference type="Proteomes" id="UP000234789"/>
    </source>
</evidence>
<gene>
    <name evidence="2" type="ORF">B8V81_2337</name>
</gene>
<name>A0A2N5N0Q3_9BACL</name>
<dbReference type="AlphaFoldDB" id="A0A2N5N0Q3"/>
<evidence type="ECO:0000256" key="1">
    <source>
        <dbReference type="SAM" id="MobiDB-lite"/>
    </source>
</evidence>
<accession>A0A2N5N0Q3</accession>
<keyword evidence="3" id="KW-1185">Reference proteome</keyword>